<dbReference type="EMBL" id="OV651823">
    <property type="protein sequence ID" value="CAH1101344.1"/>
    <property type="molecule type" value="Genomic_DNA"/>
</dbReference>
<name>A0A9P0G458_9CUCU</name>
<dbReference type="AlphaFoldDB" id="A0A9P0G458"/>
<evidence type="ECO:0000313" key="2">
    <source>
        <dbReference type="Proteomes" id="UP001153636"/>
    </source>
</evidence>
<reference evidence="1" key="1">
    <citation type="submission" date="2022-01" db="EMBL/GenBank/DDBJ databases">
        <authorList>
            <person name="King R."/>
        </authorList>
    </citation>
    <scope>NUCLEOTIDE SEQUENCE</scope>
</reference>
<proteinExistence type="predicted"/>
<organism evidence="1 2">
    <name type="scientific">Psylliodes chrysocephalus</name>
    <dbReference type="NCBI Taxonomy" id="3402493"/>
    <lineage>
        <taxon>Eukaryota</taxon>
        <taxon>Metazoa</taxon>
        <taxon>Ecdysozoa</taxon>
        <taxon>Arthropoda</taxon>
        <taxon>Hexapoda</taxon>
        <taxon>Insecta</taxon>
        <taxon>Pterygota</taxon>
        <taxon>Neoptera</taxon>
        <taxon>Endopterygota</taxon>
        <taxon>Coleoptera</taxon>
        <taxon>Polyphaga</taxon>
        <taxon>Cucujiformia</taxon>
        <taxon>Chrysomeloidea</taxon>
        <taxon>Chrysomelidae</taxon>
        <taxon>Galerucinae</taxon>
        <taxon>Alticini</taxon>
        <taxon>Psylliodes</taxon>
    </lineage>
</organism>
<gene>
    <name evidence="1" type="ORF">PSYICH_LOCUS2857</name>
</gene>
<dbReference type="Proteomes" id="UP001153636">
    <property type="component" value="Chromosome 11"/>
</dbReference>
<accession>A0A9P0G458</accession>
<keyword evidence="2" id="KW-1185">Reference proteome</keyword>
<evidence type="ECO:0000313" key="1">
    <source>
        <dbReference type="EMBL" id="CAH1101344.1"/>
    </source>
</evidence>
<protein>
    <submittedName>
        <fullName evidence="1">Uncharacterized protein</fullName>
    </submittedName>
</protein>
<sequence>MLRERYLLFMSEYSPEFYNENYKTDKLKQKLINHFGNRISFWQLNYRIELVNSSWIKPGEAIETAFEAASSEIRRIQEAAMILRRHIQQAYENSPKMPWPPSAEFLASEELKSPNLLCAFLSHLTSGIPLHSVNDKVEHTVN</sequence>
<dbReference type="OrthoDB" id="6086828at2759"/>